<comment type="caution">
    <text evidence="1">The sequence shown here is derived from an EMBL/GenBank/DDBJ whole genome shotgun (WGS) entry which is preliminary data.</text>
</comment>
<gene>
    <name evidence="1" type="ORF">MsAg5_17310</name>
</gene>
<accession>A0AAE4MKX0</accession>
<reference evidence="1" key="1">
    <citation type="submission" date="2023-06" db="EMBL/GenBank/DDBJ databases">
        <title>Genome sequence of Methanosarcinaceae archaeon Ag5.</title>
        <authorList>
            <person name="Protasov E."/>
            <person name="Platt K."/>
            <person name="Poehlein A."/>
            <person name="Daniel R."/>
            <person name="Brune A."/>
        </authorList>
    </citation>
    <scope>NUCLEOTIDE SEQUENCE</scope>
    <source>
        <strain evidence="1">Ag5</strain>
    </source>
</reference>
<protein>
    <submittedName>
        <fullName evidence="1">Uncharacterized protein</fullName>
    </submittedName>
</protein>
<dbReference type="RefSeq" id="WP_338100262.1">
    <property type="nucleotide sequence ID" value="NZ_JAWDKD010000026.1"/>
</dbReference>
<keyword evidence="2" id="KW-1185">Reference proteome</keyword>
<sequence>MVINLKPSEFEFSNLSNKLKINCVLDALEKDEQFLVVDADEIKKRYSKALNFSDILWYITRVLKERYSHRVTRPMKISVECDFRFLEIQIPIFEEDDELDDKLDDEFFNLSEEAGKIYGPTAHCFFLVSSYEKY</sequence>
<evidence type="ECO:0000313" key="1">
    <source>
        <dbReference type="EMBL" id="MDV0447814.1"/>
    </source>
</evidence>
<organism evidence="1 2">
    <name type="scientific">Methanolapillus africanus</name>
    <dbReference type="NCBI Taxonomy" id="3028297"/>
    <lineage>
        <taxon>Archaea</taxon>
        <taxon>Methanobacteriati</taxon>
        <taxon>Methanobacteriota</taxon>
        <taxon>Stenosarchaea group</taxon>
        <taxon>Methanomicrobia</taxon>
        <taxon>Methanosarcinales</taxon>
        <taxon>Methanosarcinaceae</taxon>
        <taxon>Methanolapillus</taxon>
    </lineage>
</organism>
<evidence type="ECO:0000313" key="2">
    <source>
        <dbReference type="Proteomes" id="UP001271789"/>
    </source>
</evidence>
<proteinExistence type="predicted"/>
<dbReference type="Proteomes" id="UP001271789">
    <property type="component" value="Unassembled WGS sequence"/>
</dbReference>
<name>A0AAE4MKX0_9EURY</name>
<dbReference type="AlphaFoldDB" id="A0AAE4MKX0"/>
<dbReference type="EMBL" id="JAWDKD010000026">
    <property type="protein sequence ID" value="MDV0447814.1"/>
    <property type="molecule type" value="Genomic_DNA"/>
</dbReference>